<proteinExistence type="predicted"/>
<evidence type="ECO:0000313" key="3">
    <source>
        <dbReference type="EMBL" id="MFF4527038.1"/>
    </source>
</evidence>
<feature type="compositionally biased region" description="Basic and acidic residues" evidence="2">
    <location>
        <begin position="272"/>
        <end position="286"/>
    </location>
</feature>
<reference evidence="3 4" key="1">
    <citation type="submission" date="2024-10" db="EMBL/GenBank/DDBJ databases">
        <title>The Natural Products Discovery Center: Release of the First 8490 Sequenced Strains for Exploring Actinobacteria Biosynthetic Diversity.</title>
        <authorList>
            <person name="Kalkreuter E."/>
            <person name="Kautsar S.A."/>
            <person name="Yang D."/>
            <person name="Bader C.D."/>
            <person name="Teijaro C.N."/>
            <person name="Fluegel L."/>
            <person name="Davis C.M."/>
            <person name="Simpson J.R."/>
            <person name="Lauterbach L."/>
            <person name="Steele A.D."/>
            <person name="Gui C."/>
            <person name="Meng S."/>
            <person name="Li G."/>
            <person name="Viehrig K."/>
            <person name="Ye F."/>
            <person name="Su P."/>
            <person name="Kiefer A.F."/>
            <person name="Nichols A."/>
            <person name="Cepeda A.J."/>
            <person name="Yan W."/>
            <person name="Fan B."/>
            <person name="Jiang Y."/>
            <person name="Adhikari A."/>
            <person name="Zheng C.-J."/>
            <person name="Schuster L."/>
            <person name="Cowan T.M."/>
            <person name="Smanski M.J."/>
            <person name="Chevrette M.G."/>
            <person name="De Carvalho L.P.S."/>
            <person name="Shen B."/>
        </authorList>
    </citation>
    <scope>NUCLEOTIDE SEQUENCE [LARGE SCALE GENOMIC DNA]</scope>
    <source>
        <strain evidence="3 4">NPDC001390</strain>
    </source>
</reference>
<dbReference type="Proteomes" id="UP001602058">
    <property type="component" value="Unassembled WGS sequence"/>
</dbReference>
<organism evidence="3 4">
    <name type="scientific">Streptomyces bluensis</name>
    <dbReference type="NCBI Taxonomy" id="33897"/>
    <lineage>
        <taxon>Bacteria</taxon>
        <taxon>Bacillati</taxon>
        <taxon>Actinomycetota</taxon>
        <taxon>Actinomycetes</taxon>
        <taxon>Kitasatosporales</taxon>
        <taxon>Streptomycetaceae</taxon>
        <taxon>Streptomyces</taxon>
    </lineage>
</organism>
<evidence type="ECO:0000256" key="1">
    <source>
        <dbReference type="ARBA" id="ARBA00023172"/>
    </source>
</evidence>
<comment type="caution">
    <text evidence="3">The sequence shown here is derived from an EMBL/GenBank/DDBJ whole genome shotgun (WGS) entry which is preliminary data.</text>
</comment>
<keyword evidence="4" id="KW-1185">Reference proteome</keyword>
<keyword evidence="1" id="KW-0233">DNA recombination</keyword>
<sequence length="302" mass="33665">MDPVDLLNDWLATSALRPSTRAEYHREVTSFLEWCALEQNPRTGEPRHPVDPIGAGPAEIARWSYDTHLHQYLGDRSFDGPDALGYLAAHHPDVARSHDRRVTALTGYYDAAVARRIITIPPDLKVLRSGVPRPPGAKNRLTPRERAVLLACTGAWGPTRSKHWQRDQLCVFLLLEGLRPAQVVRVDRRHLYPHPDGSWDVRAPDDAENVGRKFTLDPLTGAALKAYLAVRPEPADPDEHALILSSRRTATFSRWPNKLIGQIAATHPLLVDRDPALPPEEREKPITADAVAHTGLWDTPAS</sequence>
<dbReference type="InterPro" id="IPR013762">
    <property type="entry name" value="Integrase-like_cat_sf"/>
</dbReference>
<dbReference type="InterPro" id="IPR011010">
    <property type="entry name" value="DNA_brk_join_enz"/>
</dbReference>
<evidence type="ECO:0008006" key="5">
    <source>
        <dbReference type="Google" id="ProtNLM"/>
    </source>
</evidence>
<dbReference type="RefSeq" id="WP_387892525.1">
    <property type="nucleotide sequence ID" value="NZ_JBIAWJ010000031.1"/>
</dbReference>
<name>A0ABW6UWA3_9ACTN</name>
<protein>
    <recommendedName>
        <fullName evidence="5">Integrase</fullName>
    </recommendedName>
</protein>
<dbReference type="EMBL" id="JBIAWJ010000031">
    <property type="protein sequence ID" value="MFF4527038.1"/>
    <property type="molecule type" value="Genomic_DNA"/>
</dbReference>
<accession>A0ABW6UWA3</accession>
<dbReference type="SUPFAM" id="SSF56349">
    <property type="entry name" value="DNA breaking-rejoining enzymes"/>
    <property type="match status" value="1"/>
</dbReference>
<feature type="region of interest" description="Disordered" evidence="2">
    <location>
        <begin position="272"/>
        <end position="302"/>
    </location>
</feature>
<gene>
    <name evidence="3" type="ORF">ACFY1D_37335</name>
</gene>
<evidence type="ECO:0000313" key="4">
    <source>
        <dbReference type="Proteomes" id="UP001602058"/>
    </source>
</evidence>
<dbReference type="Gene3D" id="1.10.443.10">
    <property type="entry name" value="Intergrase catalytic core"/>
    <property type="match status" value="1"/>
</dbReference>
<evidence type="ECO:0000256" key="2">
    <source>
        <dbReference type="SAM" id="MobiDB-lite"/>
    </source>
</evidence>